<dbReference type="AlphaFoldDB" id="A0A2I0K268"/>
<evidence type="ECO:0000313" key="1">
    <source>
        <dbReference type="EMBL" id="PKI62651.1"/>
    </source>
</evidence>
<dbReference type="Pfam" id="PF04043">
    <property type="entry name" value="PMEI"/>
    <property type="match status" value="1"/>
</dbReference>
<dbReference type="Proteomes" id="UP000233551">
    <property type="component" value="Unassembled WGS sequence"/>
</dbReference>
<gene>
    <name evidence="1" type="ORF">CRG98_016922</name>
</gene>
<name>A0A2I0K268_PUNGR</name>
<protein>
    <submittedName>
        <fullName evidence="1">Uncharacterized protein</fullName>
    </submittedName>
</protein>
<dbReference type="InterPro" id="IPR035513">
    <property type="entry name" value="Invertase/methylesterase_inhib"/>
</dbReference>
<keyword evidence="2" id="KW-1185">Reference proteome</keyword>
<dbReference type="EMBL" id="PGOL01000953">
    <property type="protein sequence ID" value="PKI62651.1"/>
    <property type="molecule type" value="Genomic_DNA"/>
</dbReference>
<dbReference type="GeneID" id="116208950"/>
<dbReference type="SUPFAM" id="SSF101148">
    <property type="entry name" value="Plant invertase/pectin methylesterase inhibitor"/>
    <property type="match status" value="1"/>
</dbReference>
<proteinExistence type="predicted"/>
<dbReference type="GO" id="GO:0004857">
    <property type="term" value="F:enzyme inhibitor activity"/>
    <property type="evidence" value="ECO:0007669"/>
    <property type="project" value="InterPro"/>
</dbReference>
<dbReference type="OrthoDB" id="1918674at2759"/>
<dbReference type="InterPro" id="IPR006501">
    <property type="entry name" value="Pectinesterase_inhib_dom"/>
</dbReference>
<organism evidence="1 2">
    <name type="scientific">Punica granatum</name>
    <name type="common">Pomegranate</name>
    <dbReference type="NCBI Taxonomy" id="22663"/>
    <lineage>
        <taxon>Eukaryota</taxon>
        <taxon>Viridiplantae</taxon>
        <taxon>Streptophyta</taxon>
        <taxon>Embryophyta</taxon>
        <taxon>Tracheophyta</taxon>
        <taxon>Spermatophyta</taxon>
        <taxon>Magnoliopsida</taxon>
        <taxon>eudicotyledons</taxon>
        <taxon>Gunneridae</taxon>
        <taxon>Pentapetalae</taxon>
        <taxon>rosids</taxon>
        <taxon>malvids</taxon>
        <taxon>Myrtales</taxon>
        <taxon>Lythraceae</taxon>
        <taxon>Punica</taxon>
    </lineage>
</organism>
<comment type="caution">
    <text evidence="1">The sequence shown here is derived from an EMBL/GenBank/DDBJ whole genome shotgun (WGS) entry which is preliminary data.</text>
</comment>
<accession>A0A2I0K268</accession>
<dbReference type="Gene3D" id="1.20.140.40">
    <property type="entry name" value="Invertase/pectin methylesterase inhibitor family protein"/>
    <property type="match status" value="1"/>
</dbReference>
<reference evidence="1 2" key="1">
    <citation type="submission" date="2017-11" db="EMBL/GenBank/DDBJ databases">
        <title>De-novo sequencing of pomegranate (Punica granatum L.) genome.</title>
        <authorList>
            <person name="Akparov Z."/>
            <person name="Amiraslanov A."/>
            <person name="Hajiyeva S."/>
            <person name="Abbasov M."/>
            <person name="Kaur K."/>
            <person name="Hamwieh A."/>
            <person name="Solovyev V."/>
            <person name="Salamov A."/>
            <person name="Braich B."/>
            <person name="Kosarev P."/>
            <person name="Mahmoud A."/>
            <person name="Hajiyev E."/>
            <person name="Babayeva S."/>
            <person name="Izzatullayeva V."/>
            <person name="Mammadov A."/>
            <person name="Mammadov A."/>
            <person name="Sharifova S."/>
            <person name="Ojaghi J."/>
            <person name="Eynullazada K."/>
            <person name="Bayramov B."/>
            <person name="Abdulazimova A."/>
            <person name="Shahmuradov I."/>
        </authorList>
    </citation>
    <scope>NUCLEOTIDE SEQUENCE [LARGE SCALE GENOMIC DNA]</scope>
    <source>
        <strain evidence="2">cv. AG2017</strain>
        <tissue evidence="1">Leaf</tissue>
    </source>
</reference>
<evidence type="ECO:0000313" key="2">
    <source>
        <dbReference type="Proteomes" id="UP000233551"/>
    </source>
</evidence>
<sequence>MKNNMNTPVLLLLALGTIPALGCANDINQLCSKTPFPGVCLSTLQANPKSNGATIKQLGLIVVAKVENTVKVAEKKIETVVVSREAFIKGDYIFAELYMTDALNALGECEDGSRPGSHR</sequence>
<dbReference type="NCBIfam" id="TIGR01614">
    <property type="entry name" value="PME_inhib"/>
    <property type="match status" value="1"/>
</dbReference>